<organism evidence="4 5">
    <name type="scientific">Paraconexibacter antarcticus</name>
    <dbReference type="NCBI Taxonomy" id="2949664"/>
    <lineage>
        <taxon>Bacteria</taxon>
        <taxon>Bacillati</taxon>
        <taxon>Actinomycetota</taxon>
        <taxon>Thermoleophilia</taxon>
        <taxon>Solirubrobacterales</taxon>
        <taxon>Paraconexibacteraceae</taxon>
        <taxon>Paraconexibacter</taxon>
    </lineage>
</organism>
<evidence type="ECO:0000256" key="1">
    <source>
        <dbReference type="ARBA" id="ARBA00022723"/>
    </source>
</evidence>
<dbReference type="InterPro" id="IPR001559">
    <property type="entry name" value="Phosphotriesterase"/>
</dbReference>
<gene>
    <name evidence="4" type="ORF">NBH00_22955</name>
</gene>
<evidence type="ECO:0008006" key="6">
    <source>
        <dbReference type="Google" id="ProtNLM"/>
    </source>
</evidence>
<evidence type="ECO:0000313" key="4">
    <source>
        <dbReference type="EMBL" id="UTI64184.1"/>
    </source>
</evidence>
<evidence type="ECO:0000256" key="3">
    <source>
        <dbReference type="PROSITE-ProRule" id="PRU00679"/>
    </source>
</evidence>
<dbReference type="PANTHER" id="PTHR10819:SF3">
    <property type="entry name" value="PHOSPHOTRIESTERASE-RELATED PROTEIN"/>
    <property type="match status" value="1"/>
</dbReference>
<keyword evidence="2" id="KW-0378">Hydrolase</keyword>
<feature type="modified residue" description="N6-carboxylysine" evidence="3">
    <location>
        <position position="139"/>
    </location>
</feature>
<reference evidence="4 5" key="1">
    <citation type="submission" date="2022-06" db="EMBL/GenBank/DDBJ databases">
        <title>Paraconexibacter antarcticus.</title>
        <authorList>
            <person name="Kim C.S."/>
        </authorList>
    </citation>
    <scope>NUCLEOTIDE SEQUENCE [LARGE SCALE GENOMIC DNA]</scope>
    <source>
        <strain evidence="4 5">02-257</strain>
    </source>
</reference>
<evidence type="ECO:0000256" key="2">
    <source>
        <dbReference type="ARBA" id="ARBA00022801"/>
    </source>
</evidence>
<dbReference type="InterPro" id="IPR032466">
    <property type="entry name" value="Metal_Hydrolase"/>
</dbReference>
<comment type="similarity">
    <text evidence="3">Belongs to the metallo-dependent hydrolases superfamily. Phosphotriesterase family.</text>
</comment>
<dbReference type="Pfam" id="PF02126">
    <property type="entry name" value="PTE"/>
    <property type="match status" value="1"/>
</dbReference>
<dbReference type="SUPFAM" id="SSF51556">
    <property type="entry name" value="Metallo-dependent hydrolases"/>
    <property type="match status" value="1"/>
</dbReference>
<dbReference type="Proteomes" id="UP001056035">
    <property type="component" value="Chromosome"/>
</dbReference>
<keyword evidence="1" id="KW-0479">Metal-binding</keyword>
<protein>
    <recommendedName>
        <fullName evidence="6">Phosphotriesterase-related protein</fullName>
    </recommendedName>
</protein>
<sequence>MSAIPTTAGPRELDDFGRILVHEHLLTAHEGIRFQWPHLVDARAELDAAVAQVRAAQAQGVELICDPAVLDLARDVRLNIAVTEATGLPLVMATGIYGQHYTFLPHYFQTREVSAMVDCFVHDLEVGIQGTDVRAGFLKCAADEPGFTDDVEKVHRAVAQASLRTGAPIMAHSHPATRTGLRSLEIFVEEGVDPAKVMIAHTGDTDDLDYIEALLAGGATIGMDRFGLDLFFPEDRRVAALIELCARGHAGRMCLGQDHCATIDWFPADVVKQLAPDWSFTHIFERVIPRLLNGGVTQEQVDEMLGASVRRWLGA</sequence>
<dbReference type="RefSeq" id="WP_254570897.1">
    <property type="nucleotide sequence ID" value="NZ_CP098502.1"/>
</dbReference>
<dbReference type="EMBL" id="CP098502">
    <property type="protein sequence ID" value="UTI64184.1"/>
    <property type="molecule type" value="Genomic_DNA"/>
</dbReference>
<dbReference type="Gene3D" id="3.20.20.140">
    <property type="entry name" value="Metal-dependent hydrolases"/>
    <property type="match status" value="1"/>
</dbReference>
<keyword evidence="5" id="KW-1185">Reference proteome</keyword>
<dbReference type="PROSITE" id="PS51347">
    <property type="entry name" value="PHOSPHOTRIESTERASE_2"/>
    <property type="match status" value="1"/>
</dbReference>
<accession>A0ABY5DTF6</accession>
<evidence type="ECO:0000313" key="5">
    <source>
        <dbReference type="Proteomes" id="UP001056035"/>
    </source>
</evidence>
<proteinExistence type="inferred from homology"/>
<dbReference type="PANTHER" id="PTHR10819">
    <property type="entry name" value="PHOSPHOTRIESTERASE-RELATED"/>
    <property type="match status" value="1"/>
</dbReference>
<name>A0ABY5DTF6_9ACTN</name>